<dbReference type="Proteomes" id="UP000789759">
    <property type="component" value="Unassembled WGS sequence"/>
</dbReference>
<evidence type="ECO:0000313" key="2">
    <source>
        <dbReference type="Proteomes" id="UP000789759"/>
    </source>
</evidence>
<dbReference type="AlphaFoldDB" id="A0A9N9PDY6"/>
<protein>
    <submittedName>
        <fullName evidence="1">13841_t:CDS:1</fullName>
    </submittedName>
</protein>
<organism evidence="1 2">
    <name type="scientific">Cetraspora pellucida</name>
    <dbReference type="NCBI Taxonomy" id="1433469"/>
    <lineage>
        <taxon>Eukaryota</taxon>
        <taxon>Fungi</taxon>
        <taxon>Fungi incertae sedis</taxon>
        <taxon>Mucoromycota</taxon>
        <taxon>Glomeromycotina</taxon>
        <taxon>Glomeromycetes</taxon>
        <taxon>Diversisporales</taxon>
        <taxon>Gigasporaceae</taxon>
        <taxon>Cetraspora</taxon>
    </lineage>
</organism>
<evidence type="ECO:0000313" key="1">
    <source>
        <dbReference type="EMBL" id="CAG8807588.1"/>
    </source>
</evidence>
<gene>
    <name evidence="1" type="ORF">CPELLU_LOCUS18309</name>
</gene>
<dbReference type="EMBL" id="CAJVQA010035742">
    <property type="protein sequence ID" value="CAG8807588.1"/>
    <property type="molecule type" value="Genomic_DNA"/>
</dbReference>
<name>A0A9N9PDY6_9GLOM</name>
<proteinExistence type="predicted"/>
<accession>A0A9N9PDY6</accession>
<keyword evidence="2" id="KW-1185">Reference proteome</keyword>
<comment type="caution">
    <text evidence="1">The sequence shown here is derived from an EMBL/GenBank/DDBJ whole genome shotgun (WGS) entry which is preliminary data.</text>
</comment>
<reference evidence="1" key="1">
    <citation type="submission" date="2021-06" db="EMBL/GenBank/DDBJ databases">
        <authorList>
            <person name="Kallberg Y."/>
            <person name="Tangrot J."/>
            <person name="Rosling A."/>
        </authorList>
    </citation>
    <scope>NUCLEOTIDE SEQUENCE</scope>
    <source>
        <strain evidence="1">FL966</strain>
    </source>
</reference>
<feature type="non-terminal residue" evidence="1">
    <location>
        <position position="1"/>
    </location>
</feature>
<sequence length="110" mass="12350">VPGDSYKRKLMLQTAIEESCKKSKKEKAEEASNLLQTMALAADENSLYKIWNTKSNNLLTANWADALESELSKVALLQLATPTNNENNIFNSLENLLVVLQKVLEEIQQL</sequence>